<organism evidence="1 2">
    <name type="scientific">Lysobacter capsici AZ78</name>
    <dbReference type="NCBI Taxonomy" id="1444315"/>
    <lineage>
        <taxon>Bacteria</taxon>
        <taxon>Pseudomonadati</taxon>
        <taxon>Pseudomonadota</taxon>
        <taxon>Gammaproteobacteria</taxon>
        <taxon>Lysobacterales</taxon>
        <taxon>Lysobacteraceae</taxon>
        <taxon>Lysobacter</taxon>
    </lineage>
</organism>
<evidence type="ECO:0000313" key="2">
    <source>
        <dbReference type="Proteomes" id="UP000023435"/>
    </source>
</evidence>
<dbReference type="Pfam" id="PF03692">
    <property type="entry name" value="CxxCxxCC"/>
    <property type="match status" value="1"/>
</dbReference>
<reference evidence="1 2" key="1">
    <citation type="journal article" date="2014" name="Genome Announc.">
        <title>Draft Genome Sequence of Lysobacter capsici AZ78, a Bacterium Antagonistic to Plant-Pathogenic Oomycetes.</title>
        <authorList>
            <person name="Puopolo G."/>
            <person name="Sonego P."/>
            <person name="Engelen K."/>
            <person name="Pertot I."/>
        </authorList>
    </citation>
    <scope>NUCLEOTIDE SEQUENCE [LARGE SCALE GENOMIC DNA]</scope>
    <source>
        <strain evidence="1 2">AZ78</strain>
    </source>
</reference>
<dbReference type="Proteomes" id="UP000023435">
    <property type="component" value="Unassembled WGS sequence"/>
</dbReference>
<dbReference type="InterPro" id="IPR005358">
    <property type="entry name" value="Puta_zinc/iron-chelating_dom"/>
</dbReference>
<evidence type="ECO:0000313" key="1">
    <source>
        <dbReference type="EMBL" id="KWS05498.1"/>
    </source>
</evidence>
<protein>
    <submittedName>
        <fullName evidence="1">Ferredoxin</fullName>
    </submittedName>
</protein>
<accession>A0A125MN54</accession>
<dbReference type="EMBL" id="JAJA02000001">
    <property type="protein sequence ID" value="KWS05498.1"/>
    <property type="molecule type" value="Genomic_DNA"/>
</dbReference>
<name>A0A125MN54_9GAMM</name>
<dbReference type="RefSeq" id="WP_036114251.1">
    <property type="nucleotide sequence ID" value="NZ_JAJA02000001.1"/>
</dbReference>
<dbReference type="OrthoDB" id="196483at2"/>
<dbReference type="AlphaFoldDB" id="A0A125MN54"/>
<keyword evidence="2" id="KW-1185">Reference proteome</keyword>
<gene>
    <name evidence="1" type="ORF">AZ78_3050</name>
</gene>
<comment type="caution">
    <text evidence="1">The sequence shown here is derived from an EMBL/GenBank/DDBJ whole genome shotgun (WGS) entry which is preliminary data.</text>
</comment>
<sequence length="126" mass="13378">MSTAHPCLSCGACCARFRVAFHWSETDAHPHGVVPSELTQPLDPHRVAMRGTYAGAIRCTALRGEVGADAHCGIYAHRPSPCRELKPAWEDGTASPQCDKARAAYGMAPLSPQLWPVAGPEAAETG</sequence>
<proteinExistence type="predicted"/>